<dbReference type="GO" id="GO:0016755">
    <property type="term" value="F:aminoacyltransferase activity"/>
    <property type="evidence" value="ECO:0007669"/>
    <property type="project" value="InterPro"/>
</dbReference>
<dbReference type="KEGG" id="surl:BI350_03925"/>
<dbReference type="PROSITE" id="PS51191">
    <property type="entry name" value="FEMABX"/>
    <property type="match status" value="1"/>
</dbReference>
<reference evidence="12 13" key="1">
    <citation type="submission" date="2016-09" db="EMBL/GenBank/DDBJ databases">
        <title>Complete genome sequence of the Lysinibacillus sphaericus LMG 22257, a specie of Bacillus with ureolytic activity that can effectively biodeposit calcium carbonate.</title>
        <authorList>
            <person name="Yan W."/>
        </authorList>
    </citation>
    <scope>NUCLEOTIDE SEQUENCE [LARGE SCALE GENOMIC DNA]</scope>
    <source>
        <strain evidence="12 13">LMG 22257</strain>
    </source>
</reference>
<evidence type="ECO:0000256" key="3">
    <source>
        <dbReference type="ARBA" id="ARBA00022679"/>
    </source>
</evidence>
<dbReference type="EMBL" id="CP017560">
    <property type="protein sequence ID" value="AOV06817.1"/>
    <property type="molecule type" value="Genomic_DNA"/>
</dbReference>
<comment type="similarity">
    <text evidence="2">Belongs to the FemABX family.</text>
</comment>
<evidence type="ECO:0000256" key="5">
    <source>
        <dbReference type="ARBA" id="ARBA00022984"/>
    </source>
</evidence>
<evidence type="ECO:0000256" key="4">
    <source>
        <dbReference type="ARBA" id="ARBA00022960"/>
    </source>
</evidence>
<evidence type="ECO:0000256" key="10">
    <source>
        <dbReference type="ARBA" id="ARBA00042933"/>
    </source>
</evidence>
<comment type="catalytic activity">
    <reaction evidence="11">
        <text>beta-D-GlcNAc-(1-&gt;4)-Mur2Ac(oyl-L-Ala-D-isoglutaminyl-L-Lys-D-Ala-D-Ala)-di-trans,octa-cis-undecaprenyl diphosphate + glycyl-tRNA(Gly) = beta-D-GlcNAc-(1-&gt;4)-Mur2Ac(oyl-L-Ala-D-isoglutaminyl-L-Lys-(N(6)-Gly)-D-Ala-D-Ala)-di-trans,octa-cis-undecaprenyl diphosphate + tRNA(Gly) + H(+)</text>
        <dbReference type="Rhea" id="RHEA:30435"/>
        <dbReference type="Rhea" id="RHEA-COMP:9664"/>
        <dbReference type="Rhea" id="RHEA-COMP:9683"/>
        <dbReference type="ChEBI" id="CHEBI:15378"/>
        <dbReference type="ChEBI" id="CHEBI:62233"/>
        <dbReference type="ChEBI" id="CHEBI:62234"/>
        <dbReference type="ChEBI" id="CHEBI:78442"/>
        <dbReference type="ChEBI" id="CHEBI:78522"/>
        <dbReference type="EC" id="2.3.2.16"/>
    </reaction>
</comment>
<evidence type="ECO:0000256" key="11">
    <source>
        <dbReference type="ARBA" id="ARBA00048654"/>
    </source>
</evidence>
<keyword evidence="5" id="KW-0573">Peptidoglycan synthesis</keyword>
<keyword evidence="3 12" id="KW-0808">Transferase</keyword>
<proteinExistence type="inferred from homology"/>
<organism evidence="12 13">
    <name type="scientific">Sporosarcina ureilytica</name>
    <dbReference type="NCBI Taxonomy" id="298596"/>
    <lineage>
        <taxon>Bacteria</taxon>
        <taxon>Bacillati</taxon>
        <taxon>Bacillota</taxon>
        <taxon>Bacilli</taxon>
        <taxon>Bacillales</taxon>
        <taxon>Caryophanaceae</taxon>
        <taxon>Sporosarcina</taxon>
    </lineage>
</organism>
<dbReference type="InterPro" id="IPR003447">
    <property type="entry name" value="FEMABX"/>
</dbReference>
<dbReference type="Proteomes" id="UP000185746">
    <property type="component" value="Chromosome"/>
</dbReference>
<dbReference type="SUPFAM" id="SSF55729">
    <property type="entry name" value="Acyl-CoA N-acyltransferases (Nat)"/>
    <property type="match status" value="2"/>
</dbReference>
<gene>
    <name evidence="12" type="ORF">BI350_03925</name>
</gene>
<dbReference type="RefSeq" id="WP_075526939.1">
    <property type="nucleotide sequence ID" value="NZ_CP017560.1"/>
</dbReference>
<sequence length="344" mass="40417">MALLDVTNEEEVKKYDEFVRNSPYRSMMQDRAWAEVKDDWGNEHVYLEKDGEIIAAMSILIKRLPLGYSMLYATRGPVCDITDIDLVQELLKEVDVVAKKHKAIMLKFDPEVPYSDELYQLYSNAGFQLVSKDDDQEKLIQPRKNMVLDLKDYDEESIMMRFSKRGRSSIRGGIRRGVEVRYSRSDEDINLLHETYRTMAERNKITIRSKEYFKQIRDSYEDARVYIATHEDDLLAAALTINYNGKMYYLYAGSTNIKRNLNPNHVINYEMIKWGLEEGAEQYDFGGFFEIGDGLYNFKKSFCDKDGPVEYIGEIDKVYKPFMYNLLERVIPMVKRLRKRSNEN</sequence>
<dbReference type="PANTHER" id="PTHR36174:SF1">
    <property type="entry name" value="LIPID II:GLYCINE GLYCYLTRANSFERASE"/>
    <property type="match status" value="1"/>
</dbReference>
<dbReference type="GO" id="GO:0009252">
    <property type="term" value="P:peptidoglycan biosynthetic process"/>
    <property type="evidence" value="ECO:0007669"/>
    <property type="project" value="UniProtKB-KW"/>
</dbReference>
<dbReference type="GO" id="GO:0005737">
    <property type="term" value="C:cytoplasm"/>
    <property type="evidence" value="ECO:0007669"/>
    <property type="project" value="UniProtKB-SubCell"/>
</dbReference>
<dbReference type="AlphaFoldDB" id="A0A1D8JDM2"/>
<keyword evidence="4" id="KW-0133">Cell shape</keyword>
<dbReference type="PANTHER" id="PTHR36174">
    <property type="entry name" value="LIPID II:GLYCINE GLYCYLTRANSFERASE"/>
    <property type="match status" value="1"/>
</dbReference>
<evidence type="ECO:0000256" key="2">
    <source>
        <dbReference type="ARBA" id="ARBA00009943"/>
    </source>
</evidence>
<keyword evidence="7" id="KW-0961">Cell wall biogenesis/degradation</keyword>
<evidence type="ECO:0000256" key="1">
    <source>
        <dbReference type="ARBA" id="ARBA00004496"/>
    </source>
</evidence>
<protein>
    <recommendedName>
        <fullName evidence="9">Lipid II:glycine glycyltransferase</fullName>
        <ecNumber evidence="8">2.3.2.16</ecNumber>
    </recommendedName>
    <alternativeName>
        <fullName evidence="10">Factor essential for expression of methicillin resistance X</fullName>
    </alternativeName>
</protein>
<dbReference type="Gene3D" id="3.40.630.30">
    <property type="match status" value="2"/>
</dbReference>
<dbReference type="EC" id="2.3.2.16" evidence="8"/>
<evidence type="ECO:0000256" key="7">
    <source>
        <dbReference type="ARBA" id="ARBA00023316"/>
    </source>
</evidence>
<dbReference type="GO" id="GO:0008360">
    <property type="term" value="P:regulation of cell shape"/>
    <property type="evidence" value="ECO:0007669"/>
    <property type="project" value="UniProtKB-KW"/>
</dbReference>
<dbReference type="InterPro" id="IPR050644">
    <property type="entry name" value="PG_Glycine_Bridge_Synth"/>
</dbReference>
<evidence type="ECO:0000256" key="6">
    <source>
        <dbReference type="ARBA" id="ARBA00023315"/>
    </source>
</evidence>
<evidence type="ECO:0000256" key="8">
    <source>
        <dbReference type="ARBA" id="ARBA00039074"/>
    </source>
</evidence>
<evidence type="ECO:0000313" key="12">
    <source>
        <dbReference type="EMBL" id="AOV06817.1"/>
    </source>
</evidence>
<evidence type="ECO:0000256" key="9">
    <source>
        <dbReference type="ARBA" id="ARBA00040679"/>
    </source>
</evidence>
<name>A0A1D8JDM2_9BACL</name>
<dbReference type="InterPro" id="IPR016181">
    <property type="entry name" value="Acyl_CoA_acyltransferase"/>
</dbReference>
<dbReference type="Pfam" id="PF02388">
    <property type="entry name" value="FemAB"/>
    <property type="match status" value="2"/>
</dbReference>
<accession>A0A1D8JDM2</accession>
<evidence type="ECO:0000313" key="13">
    <source>
        <dbReference type="Proteomes" id="UP000185746"/>
    </source>
</evidence>
<comment type="subcellular location">
    <subcellularLocation>
        <location evidence="1">Cytoplasm</location>
    </subcellularLocation>
</comment>
<keyword evidence="13" id="KW-1185">Reference proteome</keyword>
<keyword evidence="6 12" id="KW-0012">Acyltransferase</keyword>
<dbReference type="GO" id="GO:0071555">
    <property type="term" value="P:cell wall organization"/>
    <property type="evidence" value="ECO:0007669"/>
    <property type="project" value="UniProtKB-KW"/>
</dbReference>